<dbReference type="GO" id="GO:0000287">
    <property type="term" value="F:magnesium ion binding"/>
    <property type="evidence" value="ECO:0007669"/>
    <property type="project" value="UniProtKB-ARBA"/>
</dbReference>
<dbReference type="Proteomes" id="UP000295244">
    <property type="component" value="Unassembled WGS sequence"/>
</dbReference>
<dbReference type="GO" id="GO:0004802">
    <property type="term" value="F:transketolase activity"/>
    <property type="evidence" value="ECO:0007669"/>
    <property type="project" value="TreeGrafter"/>
</dbReference>
<dbReference type="OrthoDB" id="8732661at2"/>
<dbReference type="SUPFAM" id="SSF52518">
    <property type="entry name" value="Thiamin diphosphate-binding fold (THDP-binding)"/>
    <property type="match status" value="2"/>
</dbReference>
<dbReference type="PANTHER" id="PTHR43522">
    <property type="entry name" value="TRANSKETOLASE"/>
    <property type="match status" value="1"/>
</dbReference>
<evidence type="ECO:0000259" key="1">
    <source>
        <dbReference type="Pfam" id="PF00456"/>
    </source>
</evidence>
<evidence type="ECO:0000313" key="2">
    <source>
        <dbReference type="EMBL" id="TCJ16869.1"/>
    </source>
</evidence>
<gene>
    <name evidence="2" type="ORF">E0L93_09145</name>
</gene>
<accession>A0A4R1BHY9</accession>
<dbReference type="InterPro" id="IPR029061">
    <property type="entry name" value="THDP-binding"/>
</dbReference>
<name>A0A4R1BHY9_9ACTN</name>
<keyword evidence="3" id="KW-1185">Reference proteome</keyword>
<comment type="caution">
    <text evidence="2">The sequence shown here is derived from an EMBL/GenBank/DDBJ whole genome shotgun (WGS) entry which is preliminary data.</text>
</comment>
<dbReference type="Gene3D" id="3.40.50.970">
    <property type="match status" value="2"/>
</dbReference>
<dbReference type="PANTHER" id="PTHR43522:SF2">
    <property type="entry name" value="TRANSKETOLASE 1-RELATED"/>
    <property type="match status" value="1"/>
</dbReference>
<dbReference type="InterPro" id="IPR005474">
    <property type="entry name" value="Transketolase_N"/>
</dbReference>
<dbReference type="InterPro" id="IPR033247">
    <property type="entry name" value="Transketolase_fam"/>
</dbReference>
<proteinExistence type="predicted"/>
<dbReference type="GO" id="GO:0006098">
    <property type="term" value="P:pentose-phosphate shunt"/>
    <property type="evidence" value="ECO:0007669"/>
    <property type="project" value="TreeGrafter"/>
</dbReference>
<reference evidence="2 3" key="1">
    <citation type="submission" date="2019-03" db="EMBL/GenBank/DDBJ databases">
        <title>Whole genome sequence of a novel Rubrobacter taiwanensis strain, isolated from Yellowstone National Park.</title>
        <authorList>
            <person name="Freed S."/>
            <person name="Ramaley R.F."/>
            <person name="Kyndt J.A."/>
        </authorList>
    </citation>
    <scope>NUCLEOTIDE SEQUENCE [LARGE SCALE GENOMIC DNA]</scope>
    <source>
        <strain evidence="2 3">Yellowstone</strain>
    </source>
</reference>
<dbReference type="AlphaFoldDB" id="A0A4R1BHY9"/>
<evidence type="ECO:0000313" key="3">
    <source>
        <dbReference type="Proteomes" id="UP000295244"/>
    </source>
</evidence>
<feature type="domain" description="Transketolase N-terminal" evidence="1">
    <location>
        <begin position="2"/>
        <end position="112"/>
    </location>
</feature>
<dbReference type="Pfam" id="PF00456">
    <property type="entry name" value="Transketolase_N"/>
    <property type="match status" value="1"/>
</dbReference>
<organism evidence="2 3">
    <name type="scientific">Rubrobacter taiwanensis</name>
    <dbReference type="NCBI Taxonomy" id="185139"/>
    <lineage>
        <taxon>Bacteria</taxon>
        <taxon>Bacillati</taxon>
        <taxon>Actinomycetota</taxon>
        <taxon>Rubrobacteria</taxon>
        <taxon>Rubrobacterales</taxon>
        <taxon>Rubrobacteraceae</taxon>
        <taxon>Rubrobacter</taxon>
    </lineage>
</organism>
<dbReference type="EMBL" id="SKBU01000015">
    <property type="protein sequence ID" value="TCJ16869.1"/>
    <property type="molecule type" value="Genomic_DNA"/>
</dbReference>
<protein>
    <recommendedName>
        <fullName evidence="1">Transketolase N-terminal domain-containing protein</fullName>
    </recommendedName>
</protein>
<dbReference type="GO" id="GO:0005829">
    <property type="term" value="C:cytosol"/>
    <property type="evidence" value="ECO:0007669"/>
    <property type="project" value="TreeGrafter"/>
</dbReference>
<sequence length="196" mass="20660">MGAVQRAESGYPGTPMVLTPVAYTIYMRFLRHNPAWPDRERLVLSAGRTSMLLYFGLHLTGYELSLEDFRRPCSKPPGRPEYGQRPGVETTTGPLGQGFANGVGMALAERCNRPGHKIASCSDSLAGQLGLGKLIYIYNGNHVARPADASEASGASQTALEAGGPAVLLLPHQNVPVLDQTKLAGAGGTPRGAACS</sequence>